<comment type="caution">
    <text evidence="1">The sequence shown here is derived from an EMBL/GenBank/DDBJ whole genome shotgun (WGS) entry which is preliminary data.</text>
</comment>
<evidence type="ECO:0000313" key="2">
    <source>
        <dbReference type="Proteomes" id="UP001593833"/>
    </source>
</evidence>
<evidence type="ECO:0000313" key="1">
    <source>
        <dbReference type="EMBL" id="MFC1572086.1"/>
    </source>
</evidence>
<dbReference type="EMBL" id="JBHPKH010000003">
    <property type="protein sequence ID" value="MFC1572086.1"/>
    <property type="molecule type" value="Genomic_DNA"/>
</dbReference>
<name>A0ABV6YIZ4_UNCEI</name>
<protein>
    <recommendedName>
        <fullName evidence="3">Zinc ribbon domain-containing protein</fullName>
    </recommendedName>
</protein>
<organism evidence="1 2">
    <name type="scientific">Eiseniibacteriota bacterium</name>
    <dbReference type="NCBI Taxonomy" id="2212470"/>
    <lineage>
        <taxon>Bacteria</taxon>
        <taxon>Candidatus Eiseniibacteriota</taxon>
    </lineage>
</organism>
<proteinExistence type="predicted"/>
<evidence type="ECO:0008006" key="3">
    <source>
        <dbReference type="Google" id="ProtNLM"/>
    </source>
</evidence>
<reference evidence="1 2" key="1">
    <citation type="submission" date="2024-09" db="EMBL/GenBank/DDBJ databases">
        <authorList>
            <person name="D'Angelo T."/>
        </authorList>
    </citation>
    <scope>NUCLEOTIDE SEQUENCE [LARGE SCALE GENOMIC DNA]</scope>
    <source>
        <strain evidence="1">SAG AM-320-E07</strain>
    </source>
</reference>
<dbReference type="Proteomes" id="UP001593833">
    <property type="component" value="Unassembled WGS sequence"/>
</dbReference>
<accession>A0ABV6YIZ4</accession>
<sequence>MEIVRQFRCMRCGNEYEAIHTKDGQLVERSCPKCRSNSIRLMKENKKAGGSAAKK</sequence>
<keyword evidence="2" id="KW-1185">Reference proteome</keyword>
<gene>
    <name evidence="1" type="ORF">ACFL6M_00650</name>
</gene>